<dbReference type="GO" id="GO:0003677">
    <property type="term" value="F:DNA binding"/>
    <property type="evidence" value="ECO:0007669"/>
    <property type="project" value="UniProtKB-KW"/>
</dbReference>
<reference evidence="2" key="1">
    <citation type="journal article" date="2020" name="mSystems">
        <title>Genome- and Community-Level Interaction Insights into Carbon Utilization and Element Cycling Functions of Hydrothermarchaeota in Hydrothermal Sediment.</title>
        <authorList>
            <person name="Zhou Z."/>
            <person name="Liu Y."/>
            <person name="Xu W."/>
            <person name="Pan J."/>
            <person name="Luo Z.H."/>
            <person name="Li M."/>
        </authorList>
    </citation>
    <scope>NUCLEOTIDE SEQUENCE [LARGE SCALE GENOMIC DNA]</scope>
    <source>
        <strain evidence="2">SpSt-116</strain>
    </source>
</reference>
<organism evidence="2">
    <name type="scientific">Thermofilum adornatum</name>
    <dbReference type="NCBI Taxonomy" id="1365176"/>
    <lineage>
        <taxon>Archaea</taxon>
        <taxon>Thermoproteota</taxon>
        <taxon>Thermoprotei</taxon>
        <taxon>Thermofilales</taxon>
        <taxon>Thermofilaceae</taxon>
        <taxon>Thermofilum</taxon>
    </lineage>
</organism>
<gene>
    <name evidence="2" type="ORF">ENN26_03825</name>
</gene>
<dbReference type="SMART" id="SM00966">
    <property type="entry name" value="SpoVT_AbrB"/>
    <property type="match status" value="1"/>
</dbReference>
<dbReference type="InterPro" id="IPR007159">
    <property type="entry name" value="SpoVT-AbrB_dom"/>
</dbReference>
<evidence type="ECO:0000313" key="2">
    <source>
        <dbReference type="EMBL" id="HDP14890.1"/>
    </source>
</evidence>
<dbReference type="SUPFAM" id="SSF89447">
    <property type="entry name" value="AbrB/MazE/MraZ-like"/>
    <property type="match status" value="1"/>
</dbReference>
<feature type="domain" description="SpoVT-AbrB" evidence="1">
    <location>
        <begin position="10"/>
        <end position="55"/>
    </location>
</feature>
<dbReference type="NCBIfam" id="TIGR01439">
    <property type="entry name" value="lp_hng_hel_AbrB"/>
    <property type="match status" value="1"/>
</dbReference>
<protein>
    <submittedName>
        <fullName evidence="2">AbrB/MazE/SpoVT family DNA-binding domain-containing protein</fullName>
    </submittedName>
</protein>
<dbReference type="InterPro" id="IPR037914">
    <property type="entry name" value="SpoVT-AbrB_sf"/>
</dbReference>
<dbReference type="AlphaFoldDB" id="A0A7C1GKE9"/>
<name>A0A7C1GKE9_9CREN</name>
<accession>A0A7C1GKE9</accession>
<dbReference type="Gene3D" id="2.10.260.10">
    <property type="match status" value="1"/>
</dbReference>
<sequence>MLYFLVDRIVRVSKKNTIFIPKDIAKTIGISEGSYFILTVKDHMLIITPLPDPFWLALKGSKFAETTVEEIKSMSE</sequence>
<proteinExistence type="predicted"/>
<dbReference type="EMBL" id="DSAY01000073">
    <property type="protein sequence ID" value="HDP14890.1"/>
    <property type="molecule type" value="Genomic_DNA"/>
</dbReference>
<evidence type="ECO:0000259" key="1">
    <source>
        <dbReference type="SMART" id="SM00966"/>
    </source>
</evidence>
<dbReference type="Pfam" id="PF04014">
    <property type="entry name" value="MazE_antitoxin"/>
    <property type="match status" value="1"/>
</dbReference>
<comment type="caution">
    <text evidence="2">The sequence shown here is derived from an EMBL/GenBank/DDBJ whole genome shotgun (WGS) entry which is preliminary data.</text>
</comment>
<keyword evidence="2" id="KW-0238">DNA-binding</keyword>